<feature type="repeat" description="TPR" evidence="6">
    <location>
        <begin position="401"/>
        <end position="434"/>
    </location>
</feature>
<dbReference type="EMBL" id="JAEAOA010001427">
    <property type="protein sequence ID" value="KAK3582168.1"/>
    <property type="molecule type" value="Genomic_DNA"/>
</dbReference>
<protein>
    <recommendedName>
        <fullName evidence="7">DAC domain-containing protein</fullName>
    </recommendedName>
</protein>
<dbReference type="PANTHER" id="PTHR34185">
    <property type="entry name" value="DIADENYLATE CYCLASE"/>
    <property type="match status" value="1"/>
</dbReference>
<organism evidence="8 9">
    <name type="scientific">Potamilus streckersoni</name>
    <dbReference type="NCBI Taxonomy" id="2493646"/>
    <lineage>
        <taxon>Eukaryota</taxon>
        <taxon>Metazoa</taxon>
        <taxon>Spiralia</taxon>
        <taxon>Lophotrochozoa</taxon>
        <taxon>Mollusca</taxon>
        <taxon>Bivalvia</taxon>
        <taxon>Autobranchia</taxon>
        <taxon>Heteroconchia</taxon>
        <taxon>Palaeoheterodonta</taxon>
        <taxon>Unionida</taxon>
        <taxon>Unionoidea</taxon>
        <taxon>Unionidae</taxon>
        <taxon>Ambleminae</taxon>
        <taxon>Lampsilini</taxon>
        <taxon>Potamilus</taxon>
    </lineage>
</organism>
<dbReference type="SUPFAM" id="SSF48452">
    <property type="entry name" value="TPR-like"/>
    <property type="match status" value="2"/>
</dbReference>
<evidence type="ECO:0000256" key="2">
    <source>
        <dbReference type="ARBA" id="ARBA00022679"/>
    </source>
</evidence>
<dbReference type="GO" id="GO:0004016">
    <property type="term" value="F:adenylate cyclase activity"/>
    <property type="evidence" value="ECO:0007669"/>
    <property type="project" value="TreeGrafter"/>
</dbReference>
<dbReference type="GO" id="GO:0005524">
    <property type="term" value="F:ATP binding"/>
    <property type="evidence" value="ECO:0007669"/>
    <property type="project" value="UniProtKB-KW"/>
</dbReference>
<accession>A0AAE0RYZ9</accession>
<comment type="caution">
    <text evidence="8">The sequence shown here is derived from an EMBL/GenBank/DDBJ whole genome shotgun (WGS) entry which is preliminary data.</text>
</comment>
<dbReference type="Pfam" id="PF02457">
    <property type="entry name" value="DAC"/>
    <property type="match status" value="1"/>
</dbReference>
<gene>
    <name evidence="8" type="ORF">CHS0354_023702</name>
</gene>
<dbReference type="SMART" id="SM00028">
    <property type="entry name" value="TPR"/>
    <property type="match status" value="2"/>
</dbReference>
<keyword evidence="4" id="KW-0547">Nucleotide-binding</keyword>
<dbReference type="Gene3D" id="1.25.40.10">
    <property type="entry name" value="Tetratricopeptide repeat domain"/>
    <property type="match status" value="2"/>
</dbReference>
<dbReference type="PANTHER" id="PTHR34185:SF1">
    <property type="entry name" value="DIADENYLATE CYCLASE"/>
    <property type="match status" value="1"/>
</dbReference>
<keyword evidence="6" id="KW-0802">TPR repeat</keyword>
<keyword evidence="5" id="KW-0067">ATP-binding</keyword>
<reference evidence="8" key="2">
    <citation type="journal article" date="2021" name="Genome Biol. Evol.">
        <title>Developing a high-quality reference genome for a parasitic bivalve with doubly uniparental inheritance (Bivalvia: Unionida).</title>
        <authorList>
            <person name="Smith C.H."/>
        </authorList>
    </citation>
    <scope>NUCLEOTIDE SEQUENCE</scope>
    <source>
        <strain evidence="8">CHS0354</strain>
        <tissue evidence="8">Mantle</tissue>
    </source>
</reference>
<sequence length="721" mass="81304">MLIFLGTSPYVRKIFYSRIDNVFEQVITALKELQATRTGALIVLSKGGLKSYIETGVFIDSVVTSELLLSIFFKNSSLHDGAVIIENNRIEAARCTLPLTASHSTLNTLGTRHRAAIGITEISDAISIVISEETGKLAMSENEAISVQQDYSEQSPLDILFQVPSNISVADFKIVEAKTVIILQRHPKSDWVDNTLLLLGKALYFQKSYLSADKRFKEIIINHANGDVYDDALEWYARSLVAQGLTVEAAYALQTLIQYPNAKNERKALGYFLLAELSIFPFTSYGSSSSVSTNKELNVGLSHLEYEKAIGYIESGILLKYDDEVKARAYFVLGRIYDKLNLNHAAREAYEKCSQIATNDLLRFSGKMGAAKNFYHEKKYDKALAEYQAILNSGKYESLSGKIRSEIAKIYLANGNSNKAIQTYIEIVQRNPKTEAAMNSFYQLGLYKEKVFQDYKGAQAFYDSALVSFSSGENFERLKLASKRVESFLQDFDSFQILSKMILINLKTSITSYTPIFSSDVEIAASQRRRFQYRASETEKFISNGGKDAFVDFVSQTFNNKPASLILYALAILAYPKSPLSKIFSDRILFYLHYASQDILNPASPPPKRLPQYPLSFSGFNVDSTNTSFLKNLDSAFTTERFKQNIFAVLRKTPSPDTLLQFIKHKPLYKIILESKEITAMLNFNESELNRFFLQTEFLQKDISSLIKEAILTCSKNEGRF</sequence>
<comment type="catalytic activity">
    <reaction evidence="1">
        <text>2 ATP = 3',3'-c-di-AMP + 2 diphosphate</text>
        <dbReference type="Rhea" id="RHEA:35655"/>
        <dbReference type="ChEBI" id="CHEBI:30616"/>
        <dbReference type="ChEBI" id="CHEBI:33019"/>
        <dbReference type="ChEBI" id="CHEBI:71500"/>
        <dbReference type="EC" id="2.7.7.85"/>
    </reaction>
</comment>
<dbReference type="InterPro" id="IPR036888">
    <property type="entry name" value="DNA_integrity_DisA_N_sf"/>
</dbReference>
<reference evidence="8" key="1">
    <citation type="journal article" date="2021" name="Genome Biol. Evol.">
        <title>A High-Quality Reference Genome for a Parasitic Bivalve with Doubly Uniparental Inheritance (Bivalvia: Unionida).</title>
        <authorList>
            <person name="Smith C.H."/>
        </authorList>
    </citation>
    <scope>NUCLEOTIDE SEQUENCE</scope>
    <source>
        <strain evidence="8">CHS0354</strain>
    </source>
</reference>
<evidence type="ECO:0000313" key="8">
    <source>
        <dbReference type="EMBL" id="KAK3582168.1"/>
    </source>
</evidence>
<evidence type="ECO:0000313" key="9">
    <source>
        <dbReference type="Proteomes" id="UP001195483"/>
    </source>
</evidence>
<dbReference type="GO" id="GO:0106408">
    <property type="term" value="F:diadenylate cyclase activity"/>
    <property type="evidence" value="ECO:0007669"/>
    <property type="project" value="UniProtKB-EC"/>
</dbReference>
<dbReference type="SUPFAM" id="SSF143597">
    <property type="entry name" value="YojJ-like"/>
    <property type="match status" value="1"/>
</dbReference>
<keyword evidence="9" id="KW-1185">Reference proteome</keyword>
<evidence type="ECO:0000256" key="4">
    <source>
        <dbReference type="ARBA" id="ARBA00022741"/>
    </source>
</evidence>
<dbReference type="PROSITE" id="PS50005">
    <property type="entry name" value="TPR"/>
    <property type="match status" value="1"/>
</dbReference>
<keyword evidence="3" id="KW-0548">Nucleotidyltransferase</keyword>
<evidence type="ECO:0000256" key="5">
    <source>
        <dbReference type="ARBA" id="ARBA00022840"/>
    </source>
</evidence>
<feature type="domain" description="DAC" evidence="7">
    <location>
        <begin position="8"/>
        <end position="153"/>
    </location>
</feature>
<dbReference type="InterPro" id="IPR050338">
    <property type="entry name" value="DisA"/>
</dbReference>
<name>A0AAE0RYZ9_9BIVA</name>
<evidence type="ECO:0000256" key="6">
    <source>
        <dbReference type="PROSITE-ProRule" id="PRU00339"/>
    </source>
</evidence>
<dbReference type="Gene3D" id="3.40.1700.10">
    <property type="entry name" value="DNA integrity scanning protein, DisA, N-terminal domain"/>
    <property type="match status" value="1"/>
</dbReference>
<proteinExistence type="predicted"/>
<evidence type="ECO:0000256" key="1">
    <source>
        <dbReference type="ARBA" id="ARBA00000877"/>
    </source>
</evidence>
<reference evidence="8" key="3">
    <citation type="submission" date="2023-05" db="EMBL/GenBank/DDBJ databases">
        <authorList>
            <person name="Smith C.H."/>
        </authorList>
    </citation>
    <scope>NUCLEOTIDE SEQUENCE</scope>
    <source>
        <strain evidence="8">CHS0354</strain>
        <tissue evidence="8">Mantle</tissue>
    </source>
</reference>
<dbReference type="InterPro" id="IPR011990">
    <property type="entry name" value="TPR-like_helical_dom_sf"/>
</dbReference>
<dbReference type="Pfam" id="PF13181">
    <property type="entry name" value="TPR_8"/>
    <property type="match status" value="2"/>
</dbReference>
<evidence type="ECO:0000256" key="3">
    <source>
        <dbReference type="ARBA" id="ARBA00022695"/>
    </source>
</evidence>
<dbReference type="InterPro" id="IPR019734">
    <property type="entry name" value="TPR_rpt"/>
</dbReference>
<evidence type="ECO:0000259" key="7">
    <source>
        <dbReference type="PROSITE" id="PS51794"/>
    </source>
</evidence>
<dbReference type="InterPro" id="IPR003390">
    <property type="entry name" value="DNA_integrity_scan_DisA_N"/>
</dbReference>
<keyword evidence="2" id="KW-0808">Transferase</keyword>
<dbReference type="Proteomes" id="UP001195483">
    <property type="component" value="Unassembled WGS sequence"/>
</dbReference>
<dbReference type="AlphaFoldDB" id="A0AAE0RYZ9"/>
<dbReference type="PROSITE" id="PS51794">
    <property type="entry name" value="DAC"/>
    <property type="match status" value="1"/>
</dbReference>